<evidence type="ECO:0000313" key="3">
    <source>
        <dbReference type="Proteomes" id="UP000036403"/>
    </source>
</evidence>
<feature type="region of interest" description="Disordered" evidence="1">
    <location>
        <begin position="70"/>
        <end position="106"/>
    </location>
</feature>
<name>A0A0J7K601_LASNI</name>
<proteinExistence type="predicted"/>
<comment type="caution">
    <text evidence="2">The sequence shown here is derived from an EMBL/GenBank/DDBJ whole genome shotgun (WGS) entry which is preliminary data.</text>
</comment>
<evidence type="ECO:0000256" key="1">
    <source>
        <dbReference type="SAM" id="MobiDB-lite"/>
    </source>
</evidence>
<gene>
    <name evidence="2" type="ORF">RF55_15621</name>
</gene>
<keyword evidence="3" id="KW-1185">Reference proteome</keyword>
<dbReference type="Proteomes" id="UP000036403">
    <property type="component" value="Unassembled WGS sequence"/>
</dbReference>
<organism evidence="2 3">
    <name type="scientific">Lasius niger</name>
    <name type="common">Black garden ant</name>
    <dbReference type="NCBI Taxonomy" id="67767"/>
    <lineage>
        <taxon>Eukaryota</taxon>
        <taxon>Metazoa</taxon>
        <taxon>Ecdysozoa</taxon>
        <taxon>Arthropoda</taxon>
        <taxon>Hexapoda</taxon>
        <taxon>Insecta</taxon>
        <taxon>Pterygota</taxon>
        <taxon>Neoptera</taxon>
        <taxon>Endopterygota</taxon>
        <taxon>Hymenoptera</taxon>
        <taxon>Apocrita</taxon>
        <taxon>Aculeata</taxon>
        <taxon>Formicoidea</taxon>
        <taxon>Formicidae</taxon>
        <taxon>Formicinae</taxon>
        <taxon>Lasius</taxon>
        <taxon>Lasius</taxon>
    </lineage>
</organism>
<dbReference type="PaxDb" id="67767-A0A0J7K601"/>
<accession>A0A0J7K601</accession>
<protein>
    <submittedName>
        <fullName evidence="2">Uncharacterized protein</fullName>
    </submittedName>
</protein>
<reference evidence="2 3" key="1">
    <citation type="submission" date="2015-04" db="EMBL/GenBank/DDBJ databases">
        <title>Lasius niger genome sequencing.</title>
        <authorList>
            <person name="Konorov E.A."/>
            <person name="Nikitin M.A."/>
            <person name="Kirill M.V."/>
            <person name="Chang P."/>
        </authorList>
    </citation>
    <scope>NUCLEOTIDE SEQUENCE [LARGE SCALE GENOMIC DNA]</scope>
    <source>
        <tissue evidence="2">Whole</tissue>
    </source>
</reference>
<sequence>MRGNMYWKREEERLCRTCKGGRETWEHVWEDCGRWGAEGSWQEMMGMVLGEEEEGEEWLRELEKFKEGRWEDGKGEGVGMNEGMKGVEEGRVGGEWERGREEGRME</sequence>
<dbReference type="EMBL" id="LBMM01013360">
    <property type="protein sequence ID" value="KMQ85674.1"/>
    <property type="molecule type" value="Genomic_DNA"/>
</dbReference>
<evidence type="ECO:0000313" key="2">
    <source>
        <dbReference type="EMBL" id="KMQ85674.1"/>
    </source>
</evidence>
<feature type="compositionally biased region" description="Basic and acidic residues" evidence="1">
    <location>
        <begin position="85"/>
        <end position="106"/>
    </location>
</feature>
<dbReference type="AlphaFoldDB" id="A0A0J7K601"/>